<gene>
    <name evidence="3" type="ORF">BCR42DRAFT_425565</name>
</gene>
<dbReference type="PANTHER" id="PTHR12419">
    <property type="entry name" value="OTU DOMAIN CONTAINING PROTEIN"/>
    <property type="match status" value="1"/>
</dbReference>
<feature type="domain" description="OTU" evidence="2">
    <location>
        <begin position="197"/>
        <end position="336"/>
    </location>
</feature>
<reference evidence="3 4" key="1">
    <citation type="submission" date="2016-07" db="EMBL/GenBank/DDBJ databases">
        <title>Pervasive Adenine N6-methylation of Active Genes in Fungi.</title>
        <authorList>
            <consortium name="DOE Joint Genome Institute"/>
            <person name="Mondo S.J."/>
            <person name="Dannebaum R.O."/>
            <person name="Kuo R.C."/>
            <person name="Labutti K."/>
            <person name="Haridas S."/>
            <person name="Kuo A."/>
            <person name="Salamov A."/>
            <person name="Ahrendt S.R."/>
            <person name="Lipzen A."/>
            <person name="Sullivan W."/>
            <person name="Andreopoulos W.B."/>
            <person name="Clum A."/>
            <person name="Lindquist E."/>
            <person name="Daum C."/>
            <person name="Ramamoorthy G.K."/>
            <person name="Gryganskyi A."/>
            <person name="Culley D."/>
            <person name="Magnuson J.K."/>
            <person name="James T.Y."/>
            <person name="O'Malley M.A."/>
            <person name="Stajich J.E."/>
            <person name="Spatafora J.W."/>
            <person name="Visel A."/>
            <person name="Grigoriev I.V."/>
        </authorList>
    </citation>
    <scope>NUCLEOTIDE SEQUENCE [LARGE SCALE GENOMIC DNA]</scope>
    <source>
        <strain evidence="3 4">NRRL 1336</strain>
    </source>
</reference>
<dbReference type="STRING" id="90262.A0A1X2I273"/>
<dbReference type="Pfam" id="PF02338">
    <property type="entry name" value="OTU"/>
    <property type="match status" value="1"/>
</dbReference>
<dbReference type="GO" id="GO:0016579">
    <property type="term" value="P:protein deubiquitination"/>
    <property type="evidence" value="ECO:0007669"/>
    <property type="project" value="TreeGrafter"/>
</dbReference>
<dbReference type="InterPro" id="IPR003323">
    <property type="entry name" value="OTU_dom"/>
</dbReference>
<evidence type="ECO:0000313" key="4">
    <source>
        <dbReference type="Proteomes" id="UP000193560"/>
    </source>
</evidence>
<dbReference type="Proteomes" id="UP000193560">
    <property type="component" value="Unassembled WGS sequence"/>
</dbReference>
<dbReference type="Gene3D" id="3.90.70.80">
    <property type="match status" value="1"/>
</dbReference>
<protein>
    <recommendedName>
        <fullName evidence="2">OTU domain-containing protein</fullName>
    </recommendedName>
</protein>
<feature type="compositionally biased region" description="Basic and acidic residues" evidence="1">
    <location>
        <begin position="157"/>
        <end position="175"/>
    </location>
</feature>
<dbReference type="AlphaFoldDB" id="A0A1X2I273"/>
<evidence type="ECO:0000256" key="1">
    <source>
        <dbReference type="SAM" id="MobiDB-lite"/>
    </source>
</evidence>
<dbReference type="PROSITE" id="PS50802">
    <property type="entry name" value="OTU"/>
    <property type="match status" value="1"/>
</dbReference>
<dbReference type="CDD" id="cd22748">
    <property type="entry name" value="OTU_OTUD6-like"/>
    <property type="match status" value="1"/>
</dbReference>
<dbReference type="SUPFAM" id="SSF54001">
    <property type="entry name" value="Cysteine proteinases"/>
    <property type="match status" value="1"/>
</dbReference>
<sequence length="336" mass="38447">MTSVDQLEQAASEVVNLPESTKETIQDTDGTNDTLDDILSRHRAEERDLNTKIINLRKTIPKNNKAKKREMTSRISDMEYHLKQQQQEELRRYDAKQKGLDPDQHTMDDDADDGISLDALNHLTVEEETVAPSSTPKVKPVAATAGKKPNRAKLKKERREQEMQRLRDEAEKEAENQVDMGQLESDSIKELLVPMKLRVQEITADGHCLYNAVGAQLLKRYNDKNSYQDLRKAAADYMRQHPDDFIPFLYKENGDMFSADDLEQYCNDIENTPRWGGQMEILALSNAKQVPIHIIQMGAPVLKVNDETYADKKPLKLAYHKHLYSLGAHYNSLLDI</sequence>
<dbReference type="GO" id="GO:0004843">
    <property type="term" value="F:cysteine-type deubiquitinase activity"/>
    <property type="evidence" value="ECO:0007669"/>
    <property type="project" value="TreeGrafter"/>
</dbReference>
<evidence type="ECO:0000313" key="3">
    <source>
        <dbReference type="EMBL" id="ORZ07831.1"/>
    </source>
</evidence>
<dbReference type="PANTHER" id="PTHR12419:SF10">
    <property type="entry name" value="DEUBIQUITINASE OTUD6B"/>
    <property type="match status" value="1"/>
</dbReference>
<evidence type="ECO:0000259" key="2">
    <source>
        <dbReference type="PROSITE" id="PS50802"/>
    </source>
</evidence>
<feature type="region of interest" description="Disordered" evidence="1">
    <location>
        <begin position="127"/>
        <end position="182"/>
    </location>
</feature>
<keyword evidence="4" id="KW-1185">Reference proteome</keyword>
<dbReference type="InterPro" id="IPR050704">
    <property type="entry name" value="Peptidase_C85-like"/>
</dbReference>
<name>A0A1X2I273_9FUNG</name>
<comment type="caution">
    <text evidence="3">The sequence shown here is derived from an EMBL/GenBank/DDBJ whole genome shotgun (WGS) entry which is preliminary data.</text>
</comment>
<dbReference type="InterPro" id="IPR038765">
    <property type="entry name" value="Papain-like_cys_pep_sf"/>
</dbReference>
<proteinExistence type="predicted"/>
<accession>A0A1X2I273</accession>
<organism evidence="3 4">
    <name type="scientific">Absidia repens</name>
    <dbReference type="NCBI Taxonomy" id="90262"/>
    <lineage>
        <taxon>Eukaryota</taxon>
        <taxon>Fungi</taxon>
        <taxon>Fungi incertae sedis</taxon>
        <taxon>Mucoromycota</taxon>
        <taxon>Mucoromycotina</taxon>
        <taxon>Mucoromycetes</taxon>
        <taxon>Mucorales</taxon>
        <taxon>Cunninghamellaceae</taxon>
        <taxon>Absidia</taxon>
    </lineage>
</organism>
<dbReference type="EMBL" id="MCGE01000033">
    <property type="protein sequence ID" value="ORZ07831.1"/>
    <property type="molecule type" value="Genomic_DNA"/>
</dbReference>
<feature type="region of interest" description="Disordered" evidence="1">
    <location>
        <begin position="1"/>
        <end position="33"/>
    </location>
</feature>
<dbReference type="OrthoDB" id="415023at2759"/>